<accession>A0A5N5QG86</accession>
<evidence type="ECO:0008006" key="3">
    <source>
        <dbReference type="Google" id="ProtNLM"/>
    </source>
</evidence>
<name>A0A5N5QG86_9AGAM</name>
<dbReference type="EMBL" id="SSOP01000162">
    <property type="protein sequence ID" value="KAB5590543.1"/>
    <property type="molecule type" value="Genomic_DNA"/>
</dbReference>
<sequence length="162" mass="17928">MRIYTHIENVISQHAQPLLCWVDASLTRIAVLVGCDYKTFALKKGWQTKNRDINWAETAAFELLAQILVARGHVGPVKVKSDSSTALRAVTGNKVRVREIVASAQRLNSVVEVSDFTLKGVKVPTKGNLADPFTRGRKVEGYQKMEDVIVIPEALIPFVVAE</sequence>
<reference evidence="1 2" key="1">
    <citation type="journal article" date="2019" name="Fungal Biol. Biotechnol.">
        <title>Draft genome sequence of fastidious pathogen Ceratobasidium theobromae, which causes vascular-streak dieback in Theobroma cacao.</title>
        <authorList>
            <person name="Ali S.S."/>
            <person name="Asman A."/>
            <person name="Shao J."/>
            <person name="Firmansyah A.P."/>
            <person name="Susilo A.W."/>
            <person name="Rosmana A."/>
            <person name="McMahon P."/>
            <person name="Junaid M."/>
            <person name="Guest D."/>
            <person name="Kheng T.Y."/>
            <person name="Meinhardt L.W."/>
            <person name="Bailey B.A."/>
        </authorList>
    </citation>
    <scope>NUCLEOTIDE SEQUENCE [LARGE SCALE GENOMIC DNA]</scope>
    <source>
        <strain evidence="1 2">CT2</strain>
    </source>
</reference>
<gene>
    <name evidence="1" type="ORF">CTheo_6015</name>
</gene>
<comment type="caution">
    <text evidence="1">The sequence shown here is derived from an EMBL/GenBank/DDBJ whole genome shotgun (WGS) entry which is preliminary data.</text>
</comment>
<evidence type="ECO:0000313" key="1">
    <source>
        <dbReference type="EMBL" id="KAB5590543.1"/>
    </source>
</evidence>
<proteinExistence type="predicted"/>
<dbReference type="Proteomes" id="UP000383932">
    <property type="component" value="Unassembled WGS sequence"/>
</dbReference>
<dbReference type="AlphaFoldDB" id="A0A5N5QG86"/>
<evidence type="ECO:0000313" key="2">
    <source>
        <dbReference type="Proteomes" id="UP000383932"/>
    </source>
</evidence>
<organism evidence="1 2">
    <name type="scientific">Ceratobasidium theobromae</name>
    <dbReference type="NCBI Taxonomy" id="1582974"/>
    <lineage>
        <taxon>Eukaryota</taxon>
        <taxon>Fungi</taxon>
        <taxon>Dikarya</taxon>
        <taxon>Basidiomycota</taxon>
        <taxon>Agaricomycotina</taxon>
        <taxon>Agaricomycetes</taxon>
        <taxon>Cantharellales</taxon>
        <taxon>Ceratobasidiaceae</taxon>
        <taxon>Ceratobasidium</taxon>
    </lineage>
</organism>
<dbReference type="OrthoDB" id="3143370at2759"/>
<protein>
    <recommendedName>
        <fullName evidence="3">RNase H type-1 domain-containing protein</fullName>
    </recommendedName>
</protein>
<keyword evidence="2" id="KW-1185">Reference proteome</keyword>